<dbReference type="VEuPathDB" id="FungiDB:BO83DRAFT_92376"/>
<evidence type="ECO:0000313" key="2">
    <source>
        <dbReference type="Proteomes" id="UP000246171"/>
    </source>
</evidence>
<name>A0A317V687_ASPEC</name>
<gene>
    <name evidence="1" type="ORF">BO83DRAFT_92376</name>
</gene>
<dbReference type="AlphaFoldDB" id="A0A317V687"/>
<sequence length="80" mass="9413">MRRRVRIKQILLHQSLNILGTGLFFFVVFRERESGREGWSGNMACAYYVRSIINPSLIPTYSFFIDNQSYTTYIELNISL</sequence>
<dbReference type="GeneID" id="37059670"/>
<protein>
    <submittedName>
        <fullName evidence="1">Uncharacterized protein</fullName>
    </submittedName>
</protein>
<dbReference type="RefSeq" id="XP_025385598.1">
    <property type="nucleotide sequence ID" value="XM_025537708.1"/>
</dbReference>
<keyword evidence="2" id="KW-1185">Reference proteome</keyword>
<organism evidence="1 2">
    <name type="scientific">Aspergillus eucalypticola (strain CBS 122712 / IBT 29274)</name>
    <dbReference type="NCBI Taxonomy" id="1448314"/>
    <lineage>
        <taxon>Eukaryota</taxon>
        <taxon>Fungi</taxon>
        <taxon>Dikarya</taxon>
        <taxon>Ascomycota</taxon>
        <taxon>Pezizomycotina</taxon>
        <taxon>Eurotiomycetes</taxon>
        <taxon>Eurotiomycetidae</taxon>
        <taxon>Eurotiales</taxon>
        <taxon>Aspergillaceae</taxon>
        <taxon>Aspergillus</taxon>
        <taxon>Aspergillus subgen. Circumdati</taxon>
    </lineage>
</organism>
<comment type="caution">
    <text evidence="1">The sequence shown here is derived from an EMBL/GenBank/DDBJ whole genome shotgun (WGS) entry which is preliminary data.</text>
</comment>
<reference evidence="1" key="1">
    <citation type="submission" date="2016-12" db="EMBL/GenBank/DDBJ databases">
        <title>The genomes of Aspergillus section Nigri reveals drivers in fungal speciation.</title>
        <authorList>
            <consortium name="DOE Joint Genome Institute"/>
            <person name="Vesth T.C."/>
            <person name="Nybo J."/>
            <person name="Theobald S."/>
            <person name="Brandl J."/>
            <person name="Frisvad J.C."/>
            <person name="Nielsen K.F."/>
            <person name="Lyhne E.K."/>
            <person name="Kogle M.E."/>
            <person name="Kuo A."/>
            <person name="Riley R."/>
            <person name="Clum A."/>
            <person name="Nolan M."/>
            <person name="Lipzen A."/>
            <person name="Salamov A."/>
            <person name="Henrissat B."/>
            <person name="Wiebenga A."/>
            <person name="De vries R.P."/>
            <person name="Grigoriev I.V."/>
            <person name="Mortensen U.H."/>
            <person name="Andersen M.R."/>
            <person name="Baker S.E."/>
        </authorList>
    </citation>
    <scope>NUCLEOTIDE SEQUENCE</scope>
    <source>
        <strain evidence="1">CBS 122712</strain>
    </source>
</reference>
<dbReference type="Proteomes" id="UP000246171">
    <property type="component" value="Unassembled WGS sequence"/>
</dbReference>
<evidence type="ECO:0000313" key="1">
    <source>
        <dbReference type="EMBL" id="PWY67660.1"/>
    </source>
</evidence>
<proteinExistence type="predicted"/>
<dbReference type="EMBL" id="MSFU01000021">
    <property type="protein sequence ID" value="PWY67660.1"/>
    <property type="molecule type" value="Genomic_DNA"/>
</dbReference>
<accession>A0A317V687</accession>